<protein>
    <submittedName>
        <fullName evidence="22">Uncharacterized protein</fullName>
    </submittedName>
</protein>
<dbReference type="Pfam" id="PF13947">
    <property type="entry name" value="GUB_WAK_bind"/>
    <property type="match status" value="1"/>
</dbReference>
<dbReference type="InterPro" id="IPR011009">
    <property type="entry name" value="Kinase-like_dom_sf"/>
</dbReference>
<evidence type="ECO:0000259" key="21">
    <source>
        <dbReference type="PROSITE" id="PS51704"/>
    </source>
</evidence>
<keyword evidence="5 19" id="KW-0732">Signal</keyword>
<keyword evidence="3" id="KW-0808">Transferase</keyword>
<dbReference type="CDD" id="cd08603">
    <property type="entry name" value="GDPD_SHV3_repeat_1"/>
    <property type="match status" value="1"/>
</dbReference>
<dbReference type="InterPro" id="IPR025287">
    <property type="entry name" value="WAK_GUB"/>
</dbReference>
<dbReference type="PANTHER" id="PTHR43620">
    <property type="entry name" value="GLYCEROPHOSPHORYL DIESTER PHOSPHODIESTERASE"/>
    <property type="match status" value="1"/>
</dbReference>
<evidence type="ECO:0000256" key="5">
    <source>
        <dbReference type="ARBA" id="ARBA00022729"/>
    </source>
</evidence>
<dbReference type="PROSITE" id="PS50011">
    <property type="entry name" value="PROTEIN_KINASE_DOM"/>
    <property type="match status" value="1"/>
</dbReference>
<dbReference type="Gene3D" id="1.10.510.10">
    <property type="entry name" value="Transferase(Phosphotransferase) domain 1"/>
    <property type="match status" value="1"/>
</dbReference>
<dbReference type="CDD" id="cd14066">
    <property type="entry name" value="STKc_IRAK"/>
    <property type="match status" value="1"/>
</dbReference>
<evidence type="ECO:0000256" key="15">
    <source>
        <dbReference type="ARBA" id="ARBA00047899"/>
    </source>
</evidence>
<evidence type="ECO:0000313" key="23">
    <source>
        <dbReference type="Proteomes" id="UP000011750"/>
    </source>
</evidence>
<evidence type="ECO:0000256" key="18">
    <source>
        <dbReference type="SAM" id="Phobius"/>
    </source>
</evidence>
<dbReference type="PROSITE" id="PS00022">
    <property type="entry name" value="EGF_1"/>
    <property type="match status" value="1"/>
</dbReference>
<keyword evidence="4 18" id="KW-0812">Transmembrane</keyword>
<evidence type="ECO:0000256" key="2">
    <source>
        <dbReference type="ARBA" id="ARBA00022527"/>
    </source>
</evidence>
<dbReference type="InterPro" id="IPR017441">
    <property type="entry name" value="Protein_kinase_ATP_BS"/>
</dbReference>
<feature type="transmembrane region" description="Helical" evidence="18">
    <location>
        <begin position="927"/>
        <end position="948"/>
    </location>
</feature>
<name>M4C766_BRACM</name>
<dbReference type="GO" id="GO:0008889">
    <property type="term" value="F:glycerophosphodiester phosphodiesterase activity"/>
    <property type="evidence" value="ECO:0000318"/>
    <property type="project" value="GO_Central"/>
</dbReference>
<dbReference type="InterPro" id="IPR017946">
    <property type="entry name" value="PLC-like_Pdiesterase_TIM-brl"/>
</dbReference>
<evidence type="ECO:0000256" key="14">
    <source>
        <dbReference type="ARBA" id="ARBA00047512"/>
    </source>
</evidence>
<reference evidence="22" key="3">
    <citation type="submission" date="2023-03" db="UniProtKB">
        <authorList>
            <consortium name="EnsemblPlants"/>
        </authorList>
    </citation>
    <scope>IDENTIFICATION</scope>
    <source>
        <strain evidence="22">cv. Chiifu-401-42</strain>
    </source>
</reference>
<dbReference type="SUPFAM" id="SSF56112">
    <property type="entry name" value="Protein kinase-like (PK-like)"/>
    <property type="match status" value="1"/>
</dbReference>
<keyword evidence="8" id="KW-0319">Glycerol metabolism</keyword>
<evidence type="ECO:0000256" key="4">
    <source>
        <dbReference type="ARBA" id="ARBA00022692"/>
    </source>
</evidence>
<evidence type="ECO:0000256" key="8">
    <source>
        <dbReference type="ARBA" id="ARBA00022798"/>
    </source>
</evidence>
<evidence type="ECO:0000256" key="10">
    <source>
        <dbReference type="ARBA" id="ARBA00022840"/>
    </source>
</evidence>
<dbReference type="GO" id="GO:0006071">
    <property type="term" value="P:glycerol metabolic process"/>
    <property type="evidence" value="ECO:0007669"/>
    <property type="project" value="UniProtKB-KW"/>
</dbReference>
<evidence type="ECO:0000256" key="19">
    <source>
        <dbReference type="SAM" id="SignalP"/>
    </source>
</evidence>
<proteinExistence type="predicted"/>
<reference evidence="22 23" key="1">
    <citation type="journal article" date="2011" name="Nat. Genet.">
        <title>The genome of the mesopolyploid crop species Brassica rapa.</title>
        <authorList>
            <consortium name="Brassica rapa Genome Sequencing Project Consortium"/>
            <person name="Wang X."/>
            <person name="Wang H."/>
            <person name="Wang J."/>
            <person name="Sun R."/>
            <person name="Wu J."/>
            <person name="Liu S."/>
            <person name="Bai Y."/>
            <person name="Mun J.H."/>
            <person name="Bancroft I."/>
            <person name="Cheng F."/>
            <person name="Huang S."/>
            <person name="Li X."/>
            <person name="Hua W."/>
            <person name="Wang J."/>
            <person name="Wang X."/>
            <person name="Freeling M."/>
            <person name="Pires J.C."/>
            <person name="Paterson A.H."/>
            <person name="Chalhoub B."/>
            <person name="Wang B."/>
            <person name="Hayward A."/>
            <person name="Sharpe A.G."/>
            <person name="Park B.S."/>
            <person name="Weisshaar B."/>
            <person name="Liu B."/>
            <person name="Li B."/>
            <person name="Liu B."/>
            <person name="Tong C."/>
            <person name="Song C."/>
            <person name="Duran C."/>
            <person name="Peng C."/>
            <person name="Geng C."/>
            <person name="Koh C."/>
            <person name="Lin C."/>
            <person name="Edwards D."/>
            <person name="Mu D."/>
            <person name="Shen D."/>
            <person name="Soumpourou E."/>
            <person name="Li F."/>
            <person name="Fraser F."/>
            <person name="Conant G."/>
            <person name="Lassalle G."/>
            <person name="King G.J."/>
            <person name="Bonnema G."/>
            <person name="Tang H."/>
            <person name="Wang H."/>
            <person name="Belcram H."/>
            <person name="Zhou H."/>
            <person name="Hirakawa H."/>
            <person name="Abe H."/>
            <person name="Guo H."/>
            <person name="Wang H."/>
            <person name="Jin H."/>
            <person name="Parkin I.A."/>
            <person name="Batley J."/>
            <person name="Kim J.S."/>
            <person name="Just J."/>
            <person name="Li J."/>
            <person name="Xu J."/>
            <person name="Deng J."/>
            <person name="Kim J.A."/>
            <person name="Li J."/>
            <person name="Yu J."/>
            <person name="Meng J."/>
            <person name="Wang J."/>
            <person name="Min J."/>
            <person name="Poulain J."/>
            <person name="Wang J."/>
            <person name="Hatakeyama K."/>
            <person name="Wu K."/>
            <person name="Wang L."/>
            <person name="Fang L."/>
            <person name="Trick M."/>
            <person name="Links M.G."/>
            <person name="Zhao M."/>
            <person name="Jin M."/>
            <person name="Ramchiary N."/>
            <person name="Drou N."/>
            <person name="Berkman P.J."/>
            <person name="Cai Q."/>
            <person name="Huang Q."/>
            <person name="Li R."/>
            <person name="Tabata S."/>
            <person name="Cheng S."/>
            <person name="Zhang S."/>
            <person name="Zhang S."/>
            <person name="Huang S."/>
            <person name="Sato S."/>
            <person name="Sun S."/>
            <person name="Kwon S.J."/>
            <person name="Choi S.R."/>
            <person name="Lee T.H."/>
            <person name="Fan W."/>
            <person name="Zhao X."/>
            <person name="Tan X."/>
            <person name="Xu X."/>
            <person name="Wang Y."/>
            <person name="Qiu Y."/>
            <person name="Yin Y."/>
            <person name="Li Y."/>
            <person name="Du Y."/>
            <person name="Liao Y."/>
            <person name="Lim Y."/>
            <person name="Narusaka Y."/>
            <person name="Wang Y."/>
            <person name="Wang Z."/>
            <person name="Li Z."/>
            <person name="Wang Z."/>
            <person name="Xiong Z."/>
            <person name="Zhang Z."/>
        </authorList>
    </citation>
    <scope>NUCLEOTIDE SEQUENCE [LARGE SCALE GENOMIC DNA]</scope>
    <source>
        <strain evidence="22 23">cv. Chiifu-401-42</strain>
    </source>
</reference>
<dbReference type="PROSITE" id="PS51704">
    <property type="entry name" value="GP_PDE"/>
    <property type="match status" value="2"/>
</dbReference>
<dbReference type="Pfam" id="PF03009">
    <property type="entry name" value="GDPD"/>
    <property type="match status" value="1"/>
</dbReference>
<dbReference type="CDD" id="cd08604">
    <property type="entry name" value="GDPD_SHV3_repeat_2"/>
    <property type="match status" value="1"/>
</dbReference>
<dbReference type="Gene3D" id="3.20.20.190">
    <property type="entry name" value="Phosphatidylinositol (PI) phosphodiesterase"/>
    <property type="match status" value="2"/>
</dbReference>
<dbReference type="InterPro" id="IPR000719">
    <property type="entry name" value="Prot_kinase_dom"/>
</dbReference>
<dbReference type="FunFam" id="1.10.510.10:FF:000590">
    <property type="entry name" value="PR5-like receptor kinase"/>
    <property type="match status" value="1"/>
</dbReference>
<keyword evidence="10 17" id="KW-0067">ATP-binding</keyword>
<reference evidence="22 23" key="2">
    <citation type="journal article" date="2018" name="Hortic Res">
        <title>Improved Brassica rapa reference genome by single-molecule sequencing and chromosome conformation capture technologies.</title>
        <authorList>
            <person name="Zhang L."/>
            <person name="Cai X."/>
            <person name="Wu J."/>
            <person name="Liu M."/>
            <person name="Grob S."/>
            <person name="Cheng F."/>
            <person name="Liang J."/>
            <person name="Cai C."/>
            <person name="Liu Z."/>
            <person name="Liu B."/>
            <person name="Wang F."/>
            <person name="Li S."/>
            <person name="Liu F."/>
            <person name="Li X."/>
            <person name="Cheng L."/>
            <person name="Yang W."/>
            <person name="Li M.H."/>
            <person name="Grossniklaus U."/>
            <person name="Zheng H."/>
            <person name="Wang X."/>
        </authorList>
    </citation>
    <scope>NUCLEOTIDE SEQUENCE [LARGE SCALE GENOMIC DNA]</scope>
    <source>
        <strain evidence="22 23">cv. Chiifu-401-42</strain>
    </source>
</reference>
<dbReference type="GO" id="GO:0006629">
    <property type="term" value="P:lipid metabolic process"/>
    <property type="evidence" value="ECO:0007669"/>
    <property type="project" value="InterPro"/>
</dbReference>
<evidence type="ECO:0000256" key="17">
    <source>
        <dbReference type="PROSITE-ProRule" id="PRU10141"/>
    </source>
</evidence>
<dbReference type="Pfam" id="PF14380">
    <property type="entry name" value="WAK_assoc"/>
    <property type="match status" value="1"/>
</dbReference>
<keyword evidence="13" id="KW-0325">Glycoprotein</keyword>
<dbReference type="Proteomes" id="UP000011750">
    <property type="component" value="Chromosome A03"/>
</dbReference>
<dbReference type="InterPro" id="IPR001245">
    <property type="entry name" value="Ser-Thr/Tyr_kinase_cat_dom"/>
</dbReference>
<evidence type="ECO:0000313" key="22">
    <source>
        <dbReference type="EnsemblPlants" id="Bra000044.1-P"/>
    </source>
</evidence>
<dbReference type="Gene3D" id="3.30.200.20">
    <property type="entry name" value="Phosphorylase Kinase, domain 1"/>
    <property type="match status" value="1"/>
</dbReference>
<comment type="subcellular location">
    <subcellularLocation>
        <location evidence="1">Membrane</location>
        <topology evidence="1">Single-pass type I membrane protein</topology>
    </subcellularLocation>
</comment>
<sequence length="1291" mass="142979">MEETPTNFKRSNPTRRGLRAWMFLLCGVVLIQLFAGQTDAQRSRGPWQTLSGDAPLVIARGGFSGLFPDSSLNAYSSAQQISVAGAALWCDVQLTKDGAGICFPDLKLNNASTIEFVYPNRKKILPVNRGILSRSEKFDGMYPIPTVEDVTTQIKPESFWLNVQHDAFYAQQNLSMSSFLISGNVSIDYISSPEVNFFKKIAGRFGPNGPSFVFQFLGKEEIEPTTNRTYGSILSNLTFIKTFASGILVPKSYILPLDDMQYLLPPSSLVQDAHKAGLQVYVSGFANDIDIAHDYSFDPMTEYLSFVDNGNFSVDGVLSDFPITASSSIIDFLVISKNGASGDYPGCTDLAYDKAIKDGADVIDCSVQMSSDGIPFCSRSIDLSNSTMISQTPYVQRSTHVPEINSNGGIYTFSLTWAEIRSLTPAIGNPYRVYTMFRNPKERNSGKLILLSEFLNLAKNSTSLSGVLISVENAVYLREKQGLDVVKAVLDTLTETGYNNGIITTKVMIQSTESSVLVDFKKQSTYEAVYKVDEKIGDISDSAIQDIKKFANAVVVRKETVLSLFDSFITRQTNVVEKLQKSKLPVYVELFQNEFVSQPFDFLSDPTVEINSYVTGAGIDGIITEFPFTAARYKGNQCLETMAPIQPGFFLQFVNALPPDQAPEPVFTDEDVSAYDHYKRCSKPFRCGDQGGLLYPFWILDREACGNPGFNLDCSSGFAEITVSSVKFRILKANYTSRIIRLARSDYIDNLCPSNPLNGQIPQSALQLASDTDRLTMLYGCQDLPSLYSSEAYSYVTEFPCNDQKEGVNNYCVVINSSSALFYSRDVTENCTKEVSMPVSGSKLHTLHPDTLKKTLEQGFELELRQDCSMCLDSKGACGYNQTSRGFVCYCDDGTHGQNCSNSGKRTHESSVNTVHKGSLINTVRKVSGSVAGVVMFLVILSLFLCFIGKREARKRQQNLKSLIPLRHYTYAQVKRITKSFAEEVGRGGFGIVYRGTLSDGRMVAVKVLKDSKGNGEDFTNEVASMSQTSHHNIVSLLGFCSEGSKRAIIYEFLGNGSLDKFISGKSSMNLDWTALYQVALGVARGLEYLHHGCKTRIVHFDIKPQNVLLDENFCPKVSDFGLAKLCEKKESALSLLDTRGTVGYIAPEMISRVYGSVSHKSDVYSYGMLVLEMIGARNKERAHQDSASNTSSIYFPEWVYKDIESGKSRRLIENEISNEEHDLAKKMSLVGLWCIQSSPAERPPMNRVVEMMEGSLDALEMPPRPVLQIPVAPLQESSTLSRDMSVYTEE</sequence>
<dbReference type="SUPFAM" id="SSF51695">
    <property type="entry name" value="PLC-like phosphodiesterases"/>
    <property type="match status" value="2"/>
</dbReference>
<dbReference type="GO" id="GO:0016020">
    <property type="term" value="C:membrane"/>
    <property type="evidence" value="ECO:0007669"/>
    <property type="project" value="UniProtKB-SubCell"/>
</dbReference>
<dbReference type="InterPro" id="IPR032872">
    <property type="entry name" value="WAK_assoc_C"/>
</dbReference>
<feature type="signal peptide" evidence="19">
    <location>
        <begin position="1"/>
        <end position="40"/>
    </location>
</feature>
<evidence type="ECO:0000256" key="3">
    <source>
        <dbReference type="ARBA" id="ARBA00022679"/>
    </source>
</evidence>
<dbReference type="InterPro" id="IPR030395">
    <property type="entry name" value="GP_PDE_dom"/>
</dbReference>
<dbReference type="FunFam" id="3.20.20.190:FF:000011">
    <property type="entry name" value="Glycerophosphodiester phosphodiesterase GDPDL3"/>
    <property type="match status" value="1"/>
</dbReference>
<dbReference type="GO" id="GO:0004674">
    <property type="term" value="F:protein serine/threonine kinase activity"/>
    <property type="evidence" value="ECO:0007669"/>
    <property type="project" value="UniProtKB-KW"/>
</dbReference>
<comment type="catalytic activity">
    <reaction evidence="15">
        <text>L-threonyl-[protein] + ATP = O-phospho-L-threonyl-[protein] + ADP + H(+)</text>
        <dbReference type="Rhea" id="RHEA:46608"/>
        <dbReference type="Rhea" id="RHEA-COMP:11060"/>
        <dbReference type="Rhea" id="RHEA-COMP:11605"/>
        <dbReference type="ChEBI" id="CHEBI:15378"/>
        <dbReference type="ChEBI" id="CHEBI:30013"/>
        <dbReference type="ChEBI" id="CHEBI:30616"/>
        <dbReference type="ChEBI" id="CHEBI:61977"/>
        <dbReference type="ChEBI" id="CHEBI:456216"/>
        <dbReference type="EC" id="2.7.11.1"/>
    </reaction>
</comment>
<dbReference type="FunCoup" id="M4C766">
    <property type="interactions" value="791"/>
</dbReference>
<feature type="domain" description="Protein kinase" evidence="20">
    <location>
        <begin position="979"/>
        <end position="1268"/>
    </location>
</feature>
<dbReference type="EnsemblPlants" id="Bra000044.1">
    <property type="protein sequence ID" value="Bra000044.1-P"/>
    <property type="gene ID" value="Bra000044"/>
</dbReference>
<keyword evidence="23" id="KW-1185">Reference proteome</keyword>
<accession>M4C766</accession>
<evidence type="ECO:0000256" key="1">
    <source>
        <dbReference type="ARBA" id="ARBA00004479"/>
    </source>
</evidence>
<dbReference type="PROSITE" id="PS00108">
    <property type="entry name" value="PROTEIN_KINASE_ST"/>
    <property type="match status" value="1"/>
</dbReference>
<keyword evidence="11 18" id="KW-1133">Transmembrane helix</keyword>
<evidence type="ECO:0000256" key="6">
    <source>
        <dbReference type="ARBA" id="ARBA00022741"/>
    </source>
</evidence>
<dbReference type="GO" id="GO:0005524">
    <property type="term" value="F:ATP binding"/>
    <property type="evidence" value="ECO:0007669"/>
    <property type="project" value="UniProtKB-UniRule"/>
</dbReference>
<dbReference type="eggNOG" id="KOG1187">
    <property type="taxonomic scope" value="Eukaryota"/>
</dbReference>
<keyword evidence="12 18" id="KW-0472">Membrane</keyword>
<organism evidence="22 23">
    <name type="scientific">Brassica campestris</name>
    <name type="common">Field mustard</name>
    <dbReference type="NCBI Taxonomy" id="3711"/>
    <lineage>
        <taxon>Eukaryota</taxon>
        <taxon>Viridiplantae</taxon>
        <taxon>Streptophyta</taxon>
        <taxon>Embryophyta</taxon>
        <taxon>Tracheophyta</taxon>
        <taxon>Spermatophyta</taxon>
        <taxon>Magnoliopsida</taxon>
        <taxon>eudicotyledons</taxon>
        <taxon>Gunneridae</taxon>
        <taxon>Pentapetalae</taxon>
        <taxon>rosids</taxon>
        <taxon>malvids</taxon>
        <taxon>Brassicales</taxon>
        <taxon>Brassicaceae</taxon>
        <taxon>Brassiceae</taxon>
        <taxon>Brassica</taxon>
    </lineage>
</organism>
<keyword evidence="2" id="KW-0723">Serine/threonine-protein kinase</keyword>
<dbReference type="InParanoid" id="M4C766"/>
<dbReference type="InterPro" id="IPR008271">
    <property type="entry name" value="Ser/Thr_kinase_AS"/>
</dbReference>
<dbReference type="HOGENOM" id="CLU_006333_0_0_1"/>
<dbReference type="STRING" id="51351.M4C766"/>
<feature type="domain" description="GP-PDE" evidence="21">
    <location>
        <begin position="332"/>
        <end position="634"/>
    </location>
</feature>
<keyword evidence="7" id="KW-0418">Kinase</keyword>
<feature type="binding site" evidence="17">
    <location>
        <position position="1007"/>
    </location>
    <ligand>
        <name>ATP</name>
        <dbReference type="ChEBI" id="CHEBI:30616"/>
    </ligand>
</feature>
<dbReference type="PROSITE" id="PS00107">
    <property type="entry name" value="PROTEIN_KINASE_ATP"/>
    <property type="match status" value="1"/>
</dbReference>
<dbReference type="InterPro" id="IPR000742">
    <property type="entry name" value="EGF"/>
</dbReference>
<dbReference type="Pfam" id="PF07714">
    <property type="entry name" value="PK_Tyr_Ser-Thr"/>
    <property type="match status" value="1"/>
</dbReference>
<evidence type="ECO:0000256" key="13">
    <source>
        <dbReference type="ARBA" id="ARBA00023180"/>
    </source>
</evidence>
<evidence type="ECO:0000259" key="20">
    <source>
        <dbReference type="PROSITE" id="PS50011"/>
    </source>
</evidence>
<dbReference type="Gramene" id="Bra000044.1">
    <property type="protein sequence ID" value="Bra000044.1-P"/>
    <property type="gene ID" value="Bra000044"/>
</dbReference>
<feature type="chain" id="PRO_5004049192" evidence="19">
    <location>
        <begin position="41"/>
        <end position="1291"/>
    </location>
</feature>
<dbReference type="eggNOG" id="KOG2258">
    <property type="taxonomic scope" value="Eukaryota"/>
</dbReference>
<comment type="catalytic activity">
    <reaction evidence="16">
        <text>L-seryl-[protein] + ATP = O-phospho-L-seryl-[protein] + ADP + H(+)</text>
        <dbReference type="Rhea" id="RHEA:17989"/>
        <dbReference type="Rhea" id="RHEA-COMP:9863"/>
        <dbReference type="Rhea" id="RHEA-COMP:11604"/>
        <dbReference type="ChEBI" id="CHEBI:15378"/>
        <dbReference type="ChEBI" id="CHEBI:29999"/>
        <dbReference type="ChEBI" id="CHEBI:30616"/>
        <dbReference type="ChEBI" id="CHEBI:83421"/>
        <dbReference type="ChEBI" id="CHEBI:456216"/>
        <dbReference type="EC" id="2.7.11.1"/>
    </reaction>
</comment>
<evidence type="ECO:0000256" key="11">
    <source>
        <dbReference type="ARBA" id="ARBA00022989"/>
    </source>
</evidence>
<evidence type="ECO:0000256" key="7">
    <source>
        <dbReference type="ARBA" id="ARBA00022777"/>
    </source>
</evidence>
<comment type="catalytic activity">
    <reaction evidence="14">
        <text>a sn-glycero-3-phosphodiester + H2O = an alcohol + sn-glycerol 3-phosphate + H(+)</text>
        <dbReference type="Rhea" id="RHEA:12969"/>
        <dbReference type="ChEBI" id="CHEBI:15377"/>
        <dbReference type="ChEBI" id="CHEBI:15378"/>
        <dbReference type="ChEBI" id="CHEBI:30879"/>
        <dbReference type="ChEBI" id="CHEBI:57597"/>
        <dbReference type="ChEBI" id="CHEBI:83408"/>
        <dbReference type="EC" id="3.1.4.46"/>
    </reaction>
</comment>
<dbReference type="FunFam" id="3.30.200.20:FF:000644">
    <property type="entry name" value="Suppressor of npr1-1 constitutive 4"/>
    <property type="match status" value="1"/>
</dbReference>
<evidence type="ECO:0000256" key="12">
    <source>
        <dbReference type="ARBA" id="ARBA00023136"/>
    </source>
</evidence>
<dbReference type="SMART" id="SM00220">
    <property type="entry name" value="S_TKc"/>
    <property type="match status" value="1"/>
</dbReference>
<feature type="domain" description="GP-PDE" evidence="21">
    <location>
        <begin position="55"/>
        <end position="329"/>
    </location>
</feature>
<keyword evidence="9" id="KW-0378">Hydrolase</keyword>
<keyword evidence="6 17" id="KW-0547">Nucleotide-binding</keyword>
<evidence type="ECO:0000256" key="9">
    <source>
        <dbReference type="ARBA" id="ARBA00022801"/>
    </source>
</evidence>
<dbReference type="PANTHER" id="PTHR43620:SF39">
    <property type="entry name" value="GLYCEROPHOSPHODIESTER PHOSPHODIESTERASE GDPDL1-RELATED"/>
    <property type="match status" value="1"/>
</dbReference>
<dbReference type="GO" id="GO:0030247">
    <property type="term" value="F:polysaccharide binding"/>
    <property type="evidence" value="ECO:0007669"/>
    <property type="project" value="InterPro"/>
</dbReference>
<evidence type="ECO:0000256" key="16">
    <source>
        <dbReference type="ARBA" id="ARBA00048679"/>
    </source>
</evidence>